<dbReference type="EMBL" id="JAKOGI010003074">
    <property type="protein sequence ID" value="KAJ8420890.1"/>
    <property type="molecule type" value="Genomic_DNA"/>
</dbReference>
<evidence type="ECO:0000313" key="3">
    <source>
        <dbReference type="Proteomes" id="UP001153076"/>
    </source>
</evidence>
<gene>
    <name evidence="2" type="ORF">Cgig2_003186</name>
</gene>
<organism evidence="2 3">
    <name type="scientific">Carnegiea gigantea</name>
    <dbReference type="NCBI Taxonomy" id="171969"/>
    <lineage>
        <taxon>Eukaryota</taxon>
        <taxon>Viridiplantae</taxon>
        <taxon>Streptophyta</taxon>
        <taxon>Embryophyta</taxon>
        <taxon>Tracheophyta</taxon>
        <taxon>Spermatophyta</taxon>
        <taxon>Magnoliopsida</taxon>
        <taxon>eudicotyledons</taxon>
        <taxon>Gunneridae</taxon>
        <taxon>Pentapetalae</taxon>
        <taxon>Caryophyllales</taxon>
        <taxon>Cactineae</taxon>
        <taxon>Cactaceae</taxon>
        <taxon>Cactoideae</taxon>
        <taxon>Echinocereeae</taxon>
        <taxon>Carnegiea</taxon>
    </lineage>
</organism>
<name>A0A9Q1JJY0_9CARY</name>
<feature type="region of interest" description="Disordered" evidence="1">
    <location>
        <begin position="22"/>
        <end position="44"/>
    </location>
</feature>
<comment type="caution">
    <text evidence="2">The sequence shown here is derived from an EMBL/GenBank/DDBJ whole genome shotgun (WGS) entry which is preliminary data.</text>
</comment>
<evidence type="ECO:0000256" key="1">
    <source>
        <dbReference type="SAM" id="MobiDB-lite"/>
    </source>
</evidence>
<sequence>MELMTTILQILIKDIQNKNGEKPAMKNGKMNGRESQEVFPKEKAMKKKIKPREKLSIEFYNNRAVGDNYDIFVRHLGIIVHDTHIYPFRNVLSNDDVEVHRECIWDHMHDLTRKARPRNSTNRAYYKKYRLHRTGSKPYRQVLQELYCKRVQRLEIIHFFFKCFGKCIKRVLGIRGGVKPKYIRGPYSTRAELKVVLNATRRKNEVLDHLATLKQKMKNFKLCAIN</sequence>
<feature type="compositionally biased region" description="Basic and acidic residues" evidence="1">
    <location>
        <begin position="31"/>
        <end position="43"/>
    </location>
</feature>
<dbReference type="Proteomes" id="UP001153076">
    <property type="component" value="Unassembled WGS sequence"/>
</dbReference>
<evidence type="ECO:0000313" key="2">
    <source>
        <dbReference type="EMBL" id="KAJ8420890.1"/>
    </source>
</evidence>
<protein>
    <submittedName>
        <fullName evidence="2">Uncharacterized protein</fullName>
    </submittedName>
</protein>
<proteinExistence type="predicted"/>
<dbReference type="AlphaFoldDB" id="A0A9Q1JJY0"/>
<accession>A0A9Q1JJY0</accession>
<dbReference type="PANTHER" id="PTHR33499">
    <property type="entry name" value="OS12G0282400 PROTEIN-RELATED"/>
    <property type="match status" value="1"/>
</dbReference>
<dbReference type="PANTHER" id="PTHR33499:SF40">
    <property type="entry name" value="TRANSPOSASE-ASSOCIATED DOMAIN-CONTAINING PROTEIN"/>
    <property type="match status" value="1"/>
</dbReference>
<keyword evidence="3" id="KW-1185">Reference proteome</keyword>
<reference evidence="2" key="1">
    <citation type="submission" date="2022-04" db="EMBL/GenBank/DDBJ databases">
        <title>Carnegiea gigantea Genome sequencing and assembly v2.</title>
        <authorList>
            <person name="Copetti D."/>
            <person name="Sanderson M.J."/>
            <person name="Burquez A."/>
            <person name="Wojciechowski M.F."/>
        </authorList>
    </citation>
    <scope>NUCLEOTIDE SEQUENCE</scope>
    <source>
        <strain evidence="2">SGP5-SGP5p</strain>
        <tissue evidence="2">Aerial part</tissue>
    </source>
</reference>